<gene>
    <name evidence="1" type="ORF">BI308_04915</name>
</gene>
<evidence type="ECO:0000313" key="2">
    <source>
        <dbReference type="Proteomes" id="UP000183940"/>
    </source>
</evidence>
<reference evidence="1" key="1">
    <citation type="submission" date="2016-10" db="EMBL/GenBank/DDBJ databases">
        <title>CRISPR-Cas defence system in Roseofilum reptotaenium: evidence of a bacteriophage-cyanobacterium arms race in the coral black band disease.</title>
        <authorList>
            <person name="Buerger P."/>
            <person name="Wood-Charlson E.M."/>
            <person name="Weynberg K.D."/>
            <person name="Willis B."/>
            <person name="Van Oppen M.J."/>
        </authorList>
    </citation>
    <scope>NUCLEOTIDE SEQUENCE [LARGE SCALE GENOMIC DNA]</scope>
    <source>
        <strain evidence="1">AO1-A</strain>
    </source>
</reference>
<name>A0A1L9QVL7_9CYAN</name>
<dbReference type="Proteomes" id="UP000183940">
    <property type="component" value="Unassembled WGS sequence"/>
</dbReference>
<evidence type="ECO:0008006" key="3">
    <source>
        <dbReference type="Google" id="ProtNLM"/>
    </source>
</evidence>
<evidence type="ECO:0000313" key="1">
    <source>
        <dbReference type="EMBL" id="OJJ26718.1"/>
    </source>
</evidence>
<sequence>MPQLNLSNEQAIDLVKQLPHQQQLKLLQFLLIQQWGKWESLSAYGVKKVRLLAQERGFDWDLMTEDERDHFFDGILHEN</sequence>
<keyword evidence="2" id="KW-1185">Reference proteome</keyword>
<dbReference type="EMBL" id="MLAW01000005">
    <property type="protein sequence ID" value="OJJ26718.1"/>
    <property type="molecule type" value="Genomic_DNA"/>
</dbReference>
<dbReference type="AlphaFoldDB" id="A0A1L9QVL7"/>
<accession>A0A1L9QVL7</accession>
<comment type="caution">
    <text evidence="1">The sequence shown here is derived from an EMBL/GenBank/DDBJ whole genome shotgun (WGS) entry which is preliminary data.</text>
</comment>
<dbReference type="STRING" id="1925591.BI308_04915"/>
<protein>
    <recommendedName>
        <fullName evidence="3">DUF2281 domain-containing protein</fullName>
    </recommendedName>
</protein>
<organism evidence="1 2">
    <name type="scientific">Roseofilum reptotaenium AO1-A</name>
    <dbReference type="NCBI Taxonomy" id="1925591"/>
    <lineage>
        <taxon>Bacteria</taxon>
        <taxon>Bacillati</taxon>
        <taxon>Cyanobacteriota</taxon>
        <taxon>Cyanophyceae</taxon>
        <taxon>Desertifilales</taxon>
        <taxon>Desertifilaceae</taxon>
        <taxon>Roseofilum</taxon>
    </lineage>
</organism>
<proteinExistence type="predicted"/>